<accession>A0A9D4K206</accession>
<reference evidence="3" key="2">
    <citation type="submission" date="2020-11" db="EMBL/GenBank/DDBJ databases">
        <authorList>
            <person name="McCartney M.A."/>
            <person name="Auch B."/>
            <person name="Kono T."/>
            <person name="Mallez S."/>
            <person name="Becker A."/>
            <person name="Gohl D.M."/>
            <person name="Silverstein K.A.T."/>
            <person name="Koren S."/>
            <person name="Bechman K.B."/>
            <person name="Herman A."/>
            <person name="Abrahante J.E."/>
            <person name="Garbe J."/>
        </authorList>
    </citation>
    <scope>NUCLEOTIDE SEQUENCE</scope>
    <source>
        <strain evidence="3">Duluth1</strain>
        <tissue evidence="3">Whole animal</tissue>
    </source>
</reference>
<gene>
    <name evidence="3" type="ORF">DPMN_130812</name>
</gene>
<protein>
    <submittedName>
        <fullName evidence="3">Uncharacterized protein</fullName>
    </submittedName>
</protein>
<name>A0A9D4K206_DREPO</name>
<evidence type="ECO:0000313" key="3">
    <source>
        <dbReference type="EMBL" id="KAH3828828.1"/>
    </source>
</evidence>
<dbReference type="EMBL" id="JAIWYP010000005">
    <property type="protein sequence ID" value="KAH3828828.1"/>
    <property type="molecule type" value="Genomic_DNA"/>
</dbReference>
<feature type="chain" id="PRO_5038844891" evidence="2">
    <location>
        <begin position="16"/>
        <end position="82"/>
    </location>
</feature>
<feature type="transmembrane region" description="Helical" evidence="1">
    <location>
        <begin position="45"/>
        <end position="63"/>
    </location>
</feature>
<evidence type="ECO:0000256" key="1">
    <source>
        <dbReference type="SAM" id="Phobius"/>
    </source>
</evidence>
<keyword evidence="2" id="KW-0732">Signal</keyword>
<keyword evidence="1" id="KW-1133">Transmembrane helix</keyword>
<keyword evidence="1" id="KW-0812">Transmembrane</keyword>
<proteinExistence type="predicted"/>
<keyword evidence="1" id="KW-0472">Membrane</keyword>
<dbReference type="AlphaFoldDB" id="A0A9D4K206"/>
<dbReference type="Proteomes" id="UP000828390">
    <property type="component" value="Unassembled WGS sequence"/>
</dbReference>
<feature type="signal peptide" evidence="2">
    <location>
        <begin position="1"/>
        <end position="15"/>
    </location>
</feature>
<comment type="caution">
    <text evidence="3">The sequence shown here is derived from an EMBL/GenBank/DDBJ whole genome shotgun (WGS) entry which is preliminary data.</text>
</comment>
<sequence length="82" mass="9255">MVLIILLLLFHTGHGVDYPTTTVPLLDMVLIILLLLFHTGHGVDISYYCSTLVMVLIILLLLFHTGHGVDYPTTTVPYWSWC</sequence>
<reference evidence="3" key="1">
    <citation type="journal article" date="2019" name="bioRxiv">
        <title>The Genome of the Zebra Mussel, Dreissena polymorpha: A Resource for Invasive Species Research.</title>
        <authorList>
            <person name="McCartney M.A."/>
            <person name="Auch B."/>
            <person name="Kono T."/>
            <person name="Mallez S."/>
            <person name="Zhang Y."/>
            <person name="Obille A."/>
            <person name="Becker A."/>
            <person name="Abrahante J.E."/>
            <person name="Garbe J."/>
            <person name="Badalamenti J.P."/>
            <person name="Herman A."/>
            <person name="Mangelson H."/>
            <person name="Liachko I."/>
            <person name="Sullivan S."/>
            <person name="Sone E.D."/>
            <person name="Koren S."/>
            <person name="Silverstein K.A.T."/>
            <person name="Beckman K.B."/>
            <person name="Gohl D.M."/>
        </authorList>
    </citation>
    <scope>NUCLEOTIDE SEQUENCE</scope>
    <source>
        <strain evidence="3">Duluth1</strain>
        <tissue evidence="3">Whole animal</tissue>
    </source>
</reference>
<evidence type="ECO:0000313" key="4">
    <source>
        <dbReference type="Proteomes" id="UP000828390"/>
    </source>
</evidence>
<evidence type="ECO:0000256" key="2">
    <source>
        <dbReference type="SAM" id="SignalP"/>
    </source>
</evidence>
<organism evidence="3 4">
    <name type="scientific">Dreissena polymorpha</name>
    <name type="common">Zebra mussel</name>
    <name type="synonym">Mytilus polymorpha</name>
    <dbReference type="NCBI Taxonomy" id="45954"/>
    <lineage>
        <taxon>Eukaryota</taxon>
        <taxon>Metazoa</taxon>
        <taxon>Spiralia</taxon>
        <taxon>Lophotrochozoa</taxon>
        <taxon>Mollusca</taxon>
        <taxon>Bivalvia</taxon>
        <taxon>Autobranchia</taxon>
        <taxon>Heteroconchia</taxon>
        <taxon>Euheterodonta</taxon>
        <taxon>Imparidentia</taxon>
        <taxon>Neoheterodontei</taxon>
        <taxon>Myida</taxon>
        <taxon>Dreissenoidea</taxon>
        <taxon>Dreissenidae</taxon>
        <taxon>Dreissena</taxon>
    </lineage>
</organism>
<keyword evidence="4" id="KW-1185">Reference proteome</keyword>